<evidence type="ECO:0000313" key="2">
    <source>
        <dbReference type="Proteomes" id="UP001634394"/>
    </source>
</evidence>
<proteinExistence type="predicted"/>
<comment type="caution">
    <text evidence="1">The sequence shown here is derived from an EMBL/GenBank/DDBJ whole genome shotgun (WGS) entry which is preliminary data.</text>
</comment>
<accession>A0ABD3WFB4</accession>
<dbReference type="EMBL" id="JBJQND010000006">
    <property type="protein sequence ID" value="KAL3872631.1"/>
    <property type="molecule type" value="Genomic_DNA"/>
</dbReference>
<reference evidence="1 2" key="1">
    <citation type="submission" date="2024-11" db="EMBL/GenBank/DDBJ databases">
        <title>Chromosome-level genome assembly of the freshwater bivalve Anodonta woodiana.</title>
        <authorList>
            <person name="Chen X."/>
        </authorList>
    </citation>
    <scope>NUCLEOTIDE SEQUENCE [LARGE SCALE GENOMIC DNA]</scope>
    <source>
        <strain evidence="1">MN2024</strain>
        <tissue evidence="1">Gills</tissue>
    </source>
</reference>
<name>A0ABD3WFB4_SINWO</name>
<sequence length="72" mass="8395">MDLQMEFSYREYKEAVKTTSGTLTDDSIYVFDNSILNYGNLKRTKGEVRSNADTVDLVKIIQCCEFTLRRYP</sequence>
<evidence type="ECO:0000313" key="1">
    <source>
        <dbReference type="EMBL" id="KAL3872631.1"/>
    </source>
</evidence>
<organism evidence="1 2">
    <name type="scientific">Sinanodonta woodiana</name>
    <name type="common">Chinese pond mussel</name>
    <name type="synonym">Anodonta woodiana</name>
    <dbReference type="NCBI Taxonomy" id="1069815"/>
    <lineage>
        <taxon>Eukaryota</taxon>
        <taxon>Metazoa</taxon>
        <taxon>Spiralia</taxon>
        <taxon>Lophotrochozoa</taxon>
        <taxon>Mollusca</taxon>
        <taxon>Bivalvia</taxon>
        <taxon>Autobranchia</taxon>
        <taxon>Heteroconchia</taxon>
        <taxon>Palaeoheterodonta</taxon>
        <taxon>Unionida</taxon>
        <taxon>Unionoidea</taxon>
        <taxon>Unionidae</taxon>
        <taxon>Unioninae</taxon>
        <taxon>Sinanodonta</taxon>
    </lineage>
</organism>
<protein>
    <submittedName>
        <fullName evidence="1">Uncharacterized protein</fullName>
    </submittedName>
</protein>
<keyword evidence="2" id="KW-1185">Reference proteome</keyword>
<dbReference type="AlphaFoldDB" id="A0ABD3WFB4"/>
<dbReference type="Proteomes" id="UP001634394">
    <property type="component" value="Unassembled WGS sequence"/>
</dbReference>
<gene>
    <name evidence="1" type="ORF">ACJMK2_035846</name>
</gene>